<gene>
    <name evidence="3" type="ORF">MELIAE_LOCUS6070</name>
</gene>
<evidence type="ECO:0000259" key="2">
    <source>
        <dbReference type="SMART" id="SM00181"/>
    </source>
</evidence>
<accession>A0A9P0FI25</accession>
<dbReference type="Gene3D" id="2.10.25.10">
    <property type="entry name" value="Laminin"/>
    <property type="match status" value="7"/>
</dbReference>
<dbReference type="InterPro" id="IPR053255">
    <property type="entry name" value="EGF-like_domain"/>
</dbReference>
<evidence type="ECO:0000313" key="3">
    <source>
        <dbReference type="EMBL" id="CAH0554487.1"/>
    </source>
</evidence>
<feature type="domain" description="EGF-like" evidence="2">
    <location>
        <begin position="303"/>
        <end position="336"/>
    </location>
</feature>
<dbReference type="SUPFAM" id="SSF57184">
    <property type="entry name" value="Growth factor receptor domain"/>
    <property type="match status" value="2"/>
</dbReference>
<evidence type="ECO:0000256" key="1">
    <source>
        <dbReference type="SAM" id="SignalP"/>
    </source>
</evidence>
<dbReference type="PANTHER" id="PTHR24047:SF32">
    <property type="entry name" value="FI01909P-RELATED"/>
    <property type="match status" value="1"/>
</dbReference>
<feature type="domain" description="EGF-like" evidence="2">
    <location>
        <begin position="95"/>
        <end position="129"/>
    </location>
</feature>
<organism evidence="3 4">
    <name type="scientific">Brassicogethes aeneus</name>
    <name type="common">Rape pollen beetle</name>
    <name type="synonym">Meligethes aeneus</name>
    <dbReference type="NCBI Taxonomy" id="1431903"/>
    <lineage>
        <taxon>Eukaryota</taxon>
        <taxon>Metazoa</taxon>
        <taxon>Ecdysozoa</taxon>
        <taxon>Arthropoda</taxon>
        <taxon>Hexapoda</taxon>
        <taxon>Insecta</taxon>
        <taxon>Pterygota</taxon>
        <taxon>Neoptera</taxon>
        <taxon>Endopterygota</taxon>
        <taxon>Coleoptera</taxon>
        <taxon>Polyphaga</taxon>
        <taxon>Cucujiformia</taxon>
        <taxon>Nitidulidae</taxon>
        <taxon>Meligethinae</taxon>
        <taxon>Brassicogethes</taxon>
    </lineage>
</organism>
<feature type="domain" description="EGF-like" evidence="2">
    <location>
        <begin position="266"/>
        <end position="301"/>
    </location>
</feature>
<keyword evidence="4" id="KW-1185">Reference proteome</keyword>
<reference evidence="3" key="1">
    <citation type="submission" date="2021-12" db="EMBL/GenBank/DDBJ databases">
        <authorList>
            <person name="King R."/>
        </authorList>
    </citation>
    <scope>NUCLEOTIDE SEQUENCE</scope>
</reference>
<dbReference type="Proteomes" id="UP001154078">
    <property type="component" value="Chromosome 4"/>
</dbReference>
<dbReference type="PANTHER" id="PTHR24047">
    <property type="entry name" value="FI01909P-RELATED"/>
    <property type="match status" value="1"/>
</dbReference>
<dbReference type="AlphaFoldDB" id="A0A9P0FI25"/>
<feature type="chain" id="PRO_5040314826" description="EGF-like domain-containing protein" evidence="1">
    <location>
        <begin position="28"/>
        <end position="364"/>
    </location>
</feature>
<feature type="signal peptide" evidence="1">
    <location>
        <begin position="1"/>
        <end position="27"/>
    </location>
</feature>
<dbReference type="OrthoDB" id="10060424at2759"/>
<feature type="domain" description="EGF-like" evidence="2">
    <location>
        <begin position="200"/>
        <end position="230"/>
    </location>
</feature>
<dbReference type="InterPro" id="IPR009030">
    <property type="entry name" value="Growth_fac_rcpt_cys_sf"/>
</dbReference>
<proteinExistence type="predicted"/>
<evidence type="ECO:0000313" key="4">
    <source>
        <dbReference type="Proteomes" id="UP001154078"/>
    </source>
</evidence>
<protein>
    <recommendedName>
        <fullName evidence="2">EGF-like domain-containing protein</fullName>
    </recommendedName>
</protein>
<feature type="domain" description="EGF-like" evidence="2">
    <location>
        <begin position="165"/>
        <end position="198"/>
    </location>
</feature>
<feature type="domain" description="EGF-like" evidence="2">
    <location>
        <begin position="232"/>
        <end position="264"/>
    </location>
</feature>
<name>A0A9P0FI25_BRAAE</name>
<keyword evidence="1" id="KW-0732">Signal</keyword>
<feature type="domain" description="EGF-like" evidence="2">
    <location>
        <begin position="131"/>
        <end position="163"/>
    </location>
</feature>
<dbReference type="SMART" id="SM00181">
    <property type="entry name" value="EGF"/>
    <property type="match status" value="7"/>
</dbReference>
<dbReference type="InterPro" id="IPR000742">
    <property type="entry name" value="EGF"/>
</dbReference>
<dbReference type="EMBL" id="OV121135">
    <property type="protein sequence ID" value="CAH0554487.1"/>
    <property type="molecule type" value="Genomic_DNA"/>
</dbReference>
<sequence length="364" mass="38666">MSFSKNGRCEIFAIFFVFVAVLGVAQGAVRRQVHAPPKNGSRAGICTLEVPTADLLTVEDRQRGGNFKGNGSKPGFSMIEICCSGWAKKPHNHYECEPVCDNCENGNCTAPNVCVCKRGFIMDIHKTCIPTCPIGCLNGVCTTNGVCSCNAGFTLDRSGKLCNPVCREGCGIGGECLGNDICRCNPGFVLDPKTNKCGYLCEGGCGSGTCVGPNRCACAKGFKDIGGTCLPDCPKGCLSGQCTAPNVCSCQPGWKIDQSGSVCQAHCNHPCLNADCTAPDTCTCKKGYITDPRQPQGNKCVAHCPGGCENGTCSAPNFCICNPGFVKETKGSNRCVRRVRRSTNELTKIHYDLIPPQIDELLRL</sequence>